<dbReference type="AlphaFoldDB" id="A0A972W036"/>
<organism evidence="1 2">
    <name type="scientific">SAR86 cluster bacterium</name>
    <dbReference type="NCBI Taxonomy" id="2030880"/>
    <lineage>
        <taxon>Bacteria</taxon>
        <taxon>Pseudomonadati</taxon>
        <taxon>Pseudomonadota</taxon>
        <taxon>Gammaproteobacteria</taxon>
        <taxon>SAR86 cluster</taxon>
    </lineage>
</organism>
<comment type="caution">
    <text evidence="1">The sequence shown here is derived from an EMBL/GenBank/DDBJ whole genome shotgun (WGS) entry which is preliminary data.</text>
</comment>
<sequence>MTNMLEATDEAAALETLHGRGCTDGLPVVIPTQTRVSRMTLASGMDADMVLGTMGPAGGVATIEMVAVAAVMAGCLPDYMPVVVAAVKAVIDPVFDLTEMQATTHCTAPLIIVNGPARHNCGPIHSGFGALGPGFRANASIGRALRLCMINIGGAKPGESDMALLGHPGKFTYCLAEDEENSPFTPLHVGLGFEPEDSVVTVIGAEAPHSVIFSGDADDPDNHLHLLQILALGLTNMATNNAILGNGSATVILNPEHASILANAGLDREAVAAQLYALCVNSTAEMARLVPGFARSKGPDTMRHSFHSAENILILMAGGSGIYSMVMPSWCAGAHRNSASSVRVDADQFCEIPGLAARSTQH</sequence>
<dbReference type="Proteomes" id="UP000754644">
    <property type="component" value="Unassembled WGS sequence"/>
</dbReference>
<accession>A0A972W036</accession>
<gene>
    <name evidence="1" type="ORF">HQ497_15035</name>
</gene>
<proteinExistence type="predicted"/>
<name>A0A972W036_9GAMM</name>
<dbReference type="EMBL" id="JABMOJ010000558">
    <property type="protein sequence ID" value="NQV66671.1"/>
    <property type="molecule type" value="Genomic_DNA"/>
</dbReference>
<evidence type="ECO:0000313" key="2">
    <source>
        <dbReference type="Proteomes" id="UP000754644"/>
    </source>
</evidence>
<protein>
    <submittedName>
        <fullName evidence="1">Uncharacterized protein</fullName>
    </submittedName>
</protein>
<evidence type="ECO:0000313" key="1">
    <source>
        <dbReference type="EMBL" id="NQV66671.1"/>
    </source>
</evidence>
<reference evidence="1" key="1">
    <citation type="submission" date="2020-05" db="EMBL/GenBank/DDBJ databases">
        <title>Sulfur intermediates as new biogeochemical hubs in an aquatic model microbial ecosystem.</title>
        <authorList>
            <person name="Vigneron A."/>
        </authorList>
    </citation>
    <scope>NUCLEOTIDE SEQUENCE</scope>
    <source>
        <strain evidence="1">Bin.250</strain>
    </source>
</reference>